<protein>
    <recommendedName>
        <fullName evidence="4">Cytochrome c domain-containing protein</fullName>
    </recommendedName>
</protein>
<feature type="chain" id="PRO_5023935772" description="Cytochrome c domain-containing protein" evidence="1">
    <location>
        <begin position="20"/>
        <end position="161"/>
    </location>
</feature>
<sequence>MKPYSLFFTVFLFISCSHASTKKDEAISNNDSLNTIMEKYAPGLGEIMGGIQMHHAKLWYAGINDNWKLAQYEIDELKERFEQARMVETSRPEVKMIPMMYPAIDSINAAIGHKNLIQFKSGFQLLTASCNSCHSANNFEFNIITIPTAPPVSNQDFKVRR</sequence>
<dbReference type="RefSeq" id="WP_150413567.1">
    <property type="nucleotide sequence ID" value="NZ_VYQF01000001.1"/>
</dbReference>
<organism evidence="2 3">
    <name type="scientific">Ginsengibacter hankyongi</name>
    <dbReference type="NCBI Taxonomy" id="2607284"/>
    <lineage>
        <taxon>Bacteria</taxon>
        <taxon>Pseudomonadati</taxon>
        <taxon>Bacteroidota</taxon>
        <taxon>Chitinophagia</taxon>
        <taxon>Chitinophagales</taxon>
        <taxon>Chitinophagaceae</taxon>
        <taxon>Ginsengibacter</taxon>
    </lineage>
</organism>
<evidence type="ECO:0008006" key="4">
    <source>
        <dbReference type="Google" id="ProtNLM"/>
    </source>
</evidence>
<accession>A0A5J5IN70</accession>
<feature type="signal peptide" evidence="1">
    <location>
        <begin position="1"/>
        <end position="19"/>
    </location>
</feature>
<comment type="caution">
    <text evidence="2">The sequence shown here is derived from an EMBL/GenBank/DDBJ whole genome shotgun (WGS) entry which is preliminary data.</text>
</comment>
<evidence type="ECO:0000313" key="2">
    <source>
        <dbReference type="EMBL" id="KAA9041447.1"/>
    </source>
</evidence>
<gene>
    <name evidence="2" type="ORF">FW778_05325</name>
</gene>
<evidence type="ECO:0000313" key="3">
    <source>
        <dbReference type="Proteomes" id="UP000326903"/>
    </source>
</evidence>
<dbReference type="Proteomes" id="UP000326903">
    <property type="component" value="Unassembled WGS sequence"/>
</dbReference>
<keyword evidence="1" id="KW-0732">Signal</keyword>
<dbReference type="EMBL" id="VYQF01000001">
    <property type="protein sequence ID" value="KAA9041447.1"/>
    <property type="molecule type" value="Genomic_DNA"/>
</dbReference>
<keyword evidence="3" id="KW-1185">Reference proteome</keyword>
<dbReference type="PROSITE" id="PS51257">
    <property type="entry name" value="PROKAR_LIPOPROTEIN"/>
    <property type="match status" value="1"/>
</dbReference>
<evidence type="ECO:0000256" key="1">
    <source>
        <dbReference type="SAM" id="SignalP"/>
    </source>
</evidence>
<name>A0A5J5IN70_9BACT</name>
<dbReference type="AlphaFoldDB" id="A0A5J5IN70"/>
<reference evidence="2 3" key="1">
    <citation type="submission" date="2019-09" db="EMBL/GenBank/DDBJ databases">
        <title>Draft genome sequence of Ginsengibacter sp. BR5-29.</title>
        <authorList>
            <person name="Im W.-T."/>
        </authorList>
    </citation>
    <scope>NUCLEOTIDE SEQUENCE [LARGE SCALE GENOMIC DNA]</scope>
    <source>
        <strain evidence="2 3">BR5-29</strain>
    </source>
</reference>
<proteinExistence type="predicted"/>